<dbReference type="GO" id="GO:0016020">
    <property type="term" value="C:membrane"/>
    <property type="evidence" value="ECO:0007669"/>
    <property type="project" value="GOC"/>
</dbReference>
<dbReference type="PANTHER" id="PTHR21624">
    <property type="entry name" value="STEROL DESATURASE-RELATED PROTEIN"/>
    <property type="match status" value="1"/>
</dbReference>
<dbReference type="GO" id="GO:0050479">
    <property type="term" value="F:glyceryl-ether monooxygenase activity"/>
    <property type="evidence" value="ECO:0007669"/>
    <property type="project" value="TreeGrafter"/>
</dbReference>
<evidence type="ECO:0000313" key="10">
    <source>
        <dbReference type="Proteomes" id="UP000729701"/>
    </source>
</evidence>
<evidence type="ECO:0000313" key="9">
    <source>
        <dbReference type="EMBL" id="MBW4668648.1"/>
    </source>
</evidence>
<dbReference type="GO" id="GO:0008610">
    <property type="term" value="P:lipid biosynthetic process"/>
    <property type="evidence" value="ECO:0007669"/>
    <property type="project" value="InterPro"/>
</dbReference>
<dbReference type="InterPro" id="IPR006694">
    <property type="entry name" value="Fatty_acid_hydroxylase"/>
</dbReference>
<evidence type="ECO:0000256" key="5">
    <source>
        <dbReference type="ARBA" id="ARBA00023098"/>
    </source>
</evidence>
<keyword evidence="2 7" id="KW-0812">Transmembrane</keyword>
<reference evidence="9" key="2">
    <citation type="journal article" date="2022" name="Microbiol. Resour. Announc.">
        <title>Metagenome Sequencing to Explore Phylogenomics of Terrestrial Cyanobacteria.</title>
        <authorList>
            <person name="Ward R.D."/>
            <person name="Stajich J.E."/>
            <person name="Johansen J.R."/>
            <person name="Huntemann M."/>
            <person name="Clum A."/>
            <person name="Foster B."/>
            <person name="Foster B."/>
            <person name="Roux S."/>
            <person name="Palaniappan K."/>
            <person name="Varghese N."/>
            <person name="Mukherjee S."/>
            <person name="Reddy T.B.K."/>
            <person name="Daum C."/>
            <person name="Copeland A."/>
            <person name="Chen I.A."/>
            <person name="Ivanova N.N."/>
            <person name="Kyrpides N.C."/>
            <person name="Shapiro N."/>
            <person name="Eloe-Fadrosh E.A."/>
            <person name="Pietrasiak N."/>
        </authorList>
    </citation>
    <scope>NUCLEOTIDE SEQUENCE</scope>
    <source>
        <strain evidence="9">GSE-NOS-MK-12-04C</strain>
    </source>
</reference>
<accession>A0A951QPA0</accession>
<organism evidence="9 10">
    <name type="scientific">Cyanomargarita calcarea GSE-NOS-MK-12-04C</name>
    <dbReference type="NCBI Taxonomy" id="2839659"/>
    <lineage>
        <taxon>Bacteria</taxon>
        <taxon>Bacillati</taxon>
        <taxon>Cyanobacteriota</taxon>
        <taxon>Cyanophyceae</taxon>
        <taxon>Nostocales</taxon>
        <taxon>Cyanomargaritaceae</taxon>
        <taxon>Cyanomargarita</taxon>
    </lineage>
</organism>
<reference evidence="9" key="1">
    <citation type="submission" date="2021-05" db="EMBL/GenBank/DDBJ databases">
        <authorList>
            <person name="Pietrasiak N."/>
            <person name="Ward R."/>
            <person name="Stajich J.E."/>
            <person name="Kurbessoian T."/>
        </authorList>
    </citation>
    <scope>NUCLEOTIDE SEQUENCE</scope>
    <source>
        <strain evidence="9">GSE-NOS-MK-12-04C</strain>
    </source>
</reference>
<name>A0A951QPA0_9CYAN</name>
<dbReference type="AlphaFoldDB" id="A0A951QPA0"/>
<evidence type="ECO:0000256" key="1">
    <source>
        <dbReference type="ARBA" id="ARBA00004127"/>
    </source>
</evidence>
<dbReference type="GO" id="GO:0005506">
    <property type="term" value="F:iron ion binding"/>
    <property type="evidence" value="ECO:0007669"/>
    <property type="project" value="InterPro"/>
</dbReference>
<dbReference type="GO" id="GO:0006643">
    <property type="term" value="P:membrane lipid metabolic process"/>
    <property type="evidence" value="ECO:0007669"/>
    <property type="project" value="TreeGrafter"/>
</dbReference>
<dbReference type="PANTHER" id="PTHR21624:SF1">
    <property type="entry name" value="ALKYLGLYCEROL MONOOXYGENASE"/>
    <property type="match status" value="1"/>
</dbReference>
<dbReference type="EMBL" id="JAHHGZ010000014">
    <property type="protein sequence ID" value="MBW4668648.1"/>
    <property type="molecule type" value="Genomic_DNA"/>
</dbReference>
<gene>
    <name evidence="9" type="ORF">KME60_14775</name>
</gene>
<dbReference type="GO" id="GO:0012505">
    <property type="term" value="C:endomembrane system"/>
    <property type="evidence" value="ECO:0007669"/>
    <property type="project" value="UniProtKB-SubCell"/>
</dbReference>
<feature type="transmembrane region" description="Helical" evidence="7">
    <location>
        <begin position="70"/>
        <end position="89"/>
    </location>
</feature>
<protein>
    <submittedName>
        <fullName evidence="9">Sterol desaturase family protein</fullName>
    </submittedName>
</protein>
<keyword evidence="6 7" id="KW-0472">Membrane</keyword>
<sequence>MLVFLVFIILLGLTVINDSGFTKFIRKSYEDWLVDGIGLFFQGILIPILQMTVVFHLYEYLLADMTRINLHPVLAFSISFIFVDYLYYWNHRLFHTPWLWYLHQLHHTVTQMDVLGTSRNTLWTSFLIVYLWVHPLFIYLLQDPTWYVVGVSLTSALDLWRHSSLTFAPTSVIYRCLSPWLILPQDHAWHHASSSIHGNYGANLKIWDRMHGTNYKSSELPDSLGIQTKLSLRQKLVLPF</sequence>
<evidence type="ECO:0000256" key="7">
    <source>
        <dbReference type="SAM" id="Phobius"/>
    </source>
</evidence>
<evidence type="ECO:0000256" key="2">
    <source>
        <dbReference type="ARBA" id="ARBA00022692"/>
    </source>
</evidence>
<evidence type="ECO:0000259" key="8">
    <source>
        <dbReference type="Pfam" id="PF04116"/>
    </source>
</evidence>
<dbReference type="Proteomes" id="UP000729701">
    <property type="component" value="Unassembled WGS sequence"/>
</dbReference>
<evidence type="ECO:0000256" key="4">
    <source>
        <dbReference type="ARBA" id="ARBA00023002"/>
    </source>
</evidence>
<evidence type="ECO:0000256" key="6">
    <source>
        <dbReference type="ARBA" id="ARBA00023136"/>
    </source>
</evidence>
<dbReference type="Pfam" id="PF04116">
    <property type="entry name" value="FA_hydroxylase"/>
    <property type="match status" value="1"/>
</dbReference>
<comment type="subcellular location">
    <subcellularLocation>
        <location evidence="1">Endomembrane system</location>
        <topology evidence="1">Multi-pass membrane protein</topology>
    </subcellularLocation>
</comment>
<feature type="transmembrane region" description="Helical" evidence="7">
    <location>
        <begin position="33"/>
        <end position="58"/>
    </location>
</feature>
<feature type="domain" description="Fatty acid hydroxylase" evidence="8">
    <location>
        <begin position="78"/>
        <end position="213"/>
    </location>
</feature>
<keyword evidence="4" id="KW-0560">Oxidoreductase</keyword>
<evidence type="ECO:0000256" key="3">
    <source>
        <dbReference type="ARBA" id="ARBA00022989"/>
    </source>
</evidence>
<keyword evidence="5" id="KW-0443">Lipid metabolism</keyword>
<proteinExistence type="predicted"/>
<dbReference type="InterPro" id="IPR051689">
    <property type="entry name" value="Sterol_desaturase/TMEM195"/>
</dbReference>
<comment type="caution">
    <text evidence="9">The sequence shown here is derived from an EMBL/GenBank/DDBJ whole genome shotgun (WGS) entry which is preliminary data.</text>
</comment>
<keyword evidence="3 7" id="KW-1133">Transmembrane helix</keyword>
<feature type="transmembrane region" description="Helical" evidence="7">
    <location>
        <begin position="122"/>
        <end position="141"/>
    </location>
</feature>